<keyword evidence="2" id="KW-1185">Reference proteome</keyword>
<accession>A0ACB9ZLA4</accession>
<evidence type="ECO:0000313" key="1">
    <source>
        <dbReference type="EMBL" id="KAI5630579.1"/>
    </source>
</evidence>
<comment type="caution">
    <text evidence="1">The sequence shown here is derived from an EMBL/GenBank/DDBJ whole genome shotgun (WGS) entry which is preliminary data.</text>
</comment>
<gene>
    <name evidence="1" type="primary">VLP3p-5</name>
    <name evidence="1" type="ORF">KP791_000008</name>
</gene>
<evidence type="ECO:0000313" key="2">
    <source>
        <dbReference type="Proteomes" id="UP000824380"/>
    </source>
</evidence>
<reference evidence="1" key="1">
    <citation type="submission" date="2022-07" db="EMBL/GenBank/DDBJ databases">
        <title>Venturia canescens Genome.</title>
        <authorList>
            <person name="Burke G.R."/>
            <person name="Simmonds T.J."/>
            <person name="Geib S.M."/>
        </authorList>
    </citation>
    <scope>NUCLEOTIDE SEQUENCE</scope>
    <source>
        <strain evidence="1">UGA</strain>
    </source>
</reference>
<proteinExistence type="predicted"/>
<dbReference type="EMBL" id="CM033497">
    <property type="protein sequence ID" value="KAI5630579.1"/>
    <property type="molecule type" value="Genomic_DNA"/>
</dbReference>
<protein>
    <submittedName>
        <fullName evidence="1">VLP3p-5, transcript variant X1</fullName>
    </submittedName>
</protein>
<name>A0ACB9ZLA4_9HYME</name>
<sequence length="677" mass="77960">MQKLESLASAILKNMDFSVDPCEDFYRYACGGFINETILPNSESSEGSFSIEYKNVLEQIKLRLGDETEPNEPKHSKLAKTLYKLCINKTAIDAVGFDFLRGQLDQMGGWPVLLGDAWDQNEFVWTEMIYKFREAGYGFDSIIDFSITPDVKNSTKRVIYIDQASLVLDRPVFMEGFNNSIIDAYYSYMVDIAEMFGANRFRALTELKESLAFEMNLAKISVPDEERRNVTKLYNPMTVSELTNKYPTIPWREYLSKMLPSSITVEDDEVVIVMAPSYFDNLEKLLDAIPKRVQANYLMWRAIAENLRFLHNDVLNRRQQFFTVLYGNTERQARTDECTSTVAERLSISVAAMYVKQYFKEDAKKNAVAMVADIRRQFYHILGRIDWMDEKTRVKALHKASAMVAHIGYPDELLDDRKVNEFYRNFDISGDNYLENILNHNKLEADRTFGTLREPVNKTEWINHARSAVINAYNYPQLNSIEFTAAILRGAFFDNDRPNYMNYGGIGFIIGHEITHGFDDVGKGFDADGELDNWWDATTDDNFHQRAQCIIEQYSNYTVPEIGMNLNGIKTQGENIADNGGIKIAYLAYKSWVERNKPEKRLPGIDRTPEQMFWLSAANAWCAKVKREALAMDVVSEMHSPDEFRVFGPFSNMPEFANDYKCPKGSRMNPEKKCSLW</sequence>
<organism evidence="1 2">
    <name type="scientific">Venturia canescens</name>
    <dbReference type="NCBI Taxonomy" id="32260"/>
    <lineage>
        <taxon>Eukaryota</taxon>
        <taxon>Metazoa</taxon>
        <taxon>Ecdysozoa</taxon>
        <taxon>Arthropoda</taxon>
        <taxon>Hexapoda</taxon>
        <taxon>Insecta</taxon>
        <taxon>Pterygota</taxon>
        <taxon>Neoptera</taxon>
        <taxon>Endopterygota</taxon>
        <taxon>Hymenoptera</taxon>
        <taxon>Apocrita</taxon>
        <taxon>Ichneumonoidea</taxon>
        <taxon>Ichneumonidae</taxon>
        <taxon>Campopleginae</taxon>
        <taxon>Dusona group</taxon>
        <taxon>Venturia</taxon>
    </lineage>
</organism>
<dbReference type="Proteomes" id="UP000824380">
    <property type="component" value="Chromosome 1"/>
</dbReference>